<protein>
    <submittedName>
        <fullName evidence="1">Uncharacterized protein</fullName>
    </submittedName>
</protein>
<dbReference type="AlphaFoldDB" id="A0A803QGI7"/>
<dbReference type="Proteomes" id="UP000596661">
    <property type="component" value="Chromosome 9"/>
</dbReference>
<evidence type="ECO:0000313" key="2">
    <source>
        <dbReference type="Proteomes" id="UP000596661"/>
    </source>
</evidence>
<dbReference type="Gramene" id="evm.model.09.523">
    <property type="protein sequence ID" value="cds.evm.model.09.523"/>
    <property type="gene ID" value="evm.TU.09.523"/>
</dbReference>
<sequence length="136" mass="14489">MSRKPMISLYFLQFCGMKPKNFSGGNPEVDAHLPRAIGFGNQNRVPKPDQDSGYYFIGNLSFYYQGIIMGETYILSIISHEGDGCGPLEIVATYPSTEGGASSSGYRVSGLRASNTTLTGAGRAGSIGNYDLGASE</sequence>
<name>A0A803QGI7_CANSA</name>
<dbReference type="EnsemblPlants" id="evm.model.09.523">
    <property type="protein sequence ID" value="cds.evm.model.09.523"/>
    <property type="gene ID" value="evm.TU.09.523"/>
</dbReference>
<reference evidence="1" key="1">
    <citation type="submission" date="2018-11" db="EMBL/GenBank/DDBJ databases">
        <authorList>
            <person name="Grassa J C."/>
        </authorList>
    </citation>
    <scope>NUCLEOTIDE SEQUENCE [LARGE SCALE GENOMIC DNA]</scope>
</reference>
<keyword evidence="2" id="KW-1185">Reference proteome</keyword>
<dbReference type="EMBL" id="UZAU01000723">
    <property type="status" value="NOT_ANNOTATED_CDS"/>
    <property type="molecule type" value="Genomic_DNA"/>
</dbReference>
<evidence type="ECO:0000313" key="1">
    <source>
        <dbReference type="EnsemblPlants" id="cds.evm.model.09.523"/>
    </source>
</evidence>
<organism evidence="1 2">
    <name type="scientific">Cannabis sativa</name>
    <name type="common">Hemp</name>
    <name type="synonym">Marijuana</name>
    <dbReference type="NCBI Taxonomy" id="3483"/>
    <lineage>
        <taxon>Eukaryota</taxon>
        <taxon>Viridiplantae</taxon>
        <taxon>Streptophyta</taxon>
        <taxon>Embryophyta</taxon>
        <taxon>Tracheophyta</taxon>
        <taxon>Spermatophyta</taxon>
        <taxon>Magnoliopsida</taxon>
        <taxon>eudicotyledons</taxon>
        <taxon>Gunneridae</taxon>
        <taxon>Pentapetalae</taxon>
        <taxon>rosids</taxon>
        <taxon>fabids</taxon>
        <taxon>Rosales</taxon>
        <taxon>Cannabaceae</taxon>
        <taxon>Cannabis</taxon>
    </lineage>
</organism>
<accession>A0A803QGI7</accession>
<proteinExistence type="predicted"/>
<reference evidence="1" key="2">
    <citation type="submission" date="2021-03" db="UniProtKB">
        <authorList>
            <consortium name="EnsemblPlants"/>
        </authorList>
    </citation>
    <scope>IDENTIFICATION</scope>
</reference>